<comment type="caution">
    <text evidence="7">The sequence shown here is derived from an EMBL/GenBank/DDBJ whole genome shotgun (WGS) entry which is preliminary data.</text>
</comment>
<dbReference type="EMBL" id="JACIEP010000018">
    <property type="protein sequence ID" value="MBB4037849.1"/>
    <property type="molecule type" value="Genomic_DNA"/>
</dbReference>
<dbReference type="InterPro" id="IPR052737">
    <property type="entry name" value="Omega-amidase_YafV"/>
</dbReference>
<organism evidence="7 8">
    <name type="scientific">Dysgonomonas hofstadii</name>
    <dbReference type="NCBI Taxonomy" id="637886"/>
    <lineage>
        <taxon>Bacteria</taxon>
        <taxon>Pseudomonadati</taxon>
        <taxon>Bacteroidota</taxon>
        <taxon>Bacteroidia</taxon>
        <taxon>Bacteroidales</taxon>
        <taxon>Dysgonomonadaceae</taxon>
        <taxon>Dysgonomonas</taxon>
    </lineage>
</organism>
<evidence type="ECO:0000256" key="3">
    <source>
        <dbReference type="ARBA" id="ARBA00039118"/>
    </source>
</evidence>
<comment type="similarity">
    <text evidence="1">Belongs to the carbon-nitrogen hydrolase superfamily. NIT1/NIT2 family.</text>
</comment>
<dbReference type="Pfam" id="PF00795">
    <property type="entry name" value="CN_hydrolase"/>
    <property type="match status" value="1"/>
</dbReference>
<dbReference type="InterPro" id="IPR036526">
    <property type="entry name" value="C-N_Hydrolase_sf"/>
</dbReference>
<keyword evidence="8" id="KW-1185">Reference proteome</keyword>
<proteinExistence type="inferred from homology"/>
<feature type="domain" description="CN hydrolase" evidence="6">
    <location>
        <begin position="1"/>
        <end position="231"/>
    </location>
</feature>
<dbReference type="GO" id="GO:0106008">
    <property type="term" value="F:2-oxoglutaramate amidase activity"/>
    <property type="evidence" value="ECO:0007669"/>
    <property type="project" value="TreeGrafter"/>
</dbReference>
<dbReference type="InterPro" id="IPR003010">
    <property type="entry name" value="C-N_Hydrolase"/>
</dbReference>
<accession>A0A840CT34</accession>
<evidence type="ECO:0000259" key="6">
    <source>
        <dbReference type="PROSITE" id="PS50263"/>
    </source>
</evidence>
<keyword evidence="2 7" id="KW-0378">Hydrolase</keyword>
<dbReference type="PANTHER" id="PTHR47799">
    <property type="entry name" value="OMEGA-AMIDASE YAFV"/>
    <property type="match status" value="1"/>
</dbReference>
<dbReference type="RefSeq" id="WP_183308695.1">
    <property type="nucleotide sequence ID" value="NZ_JACIEP010000018.1"/>
</dbReference>
<evidence type="ECO:0000256" key="1">
    <source>
        <dbReference type="ARBA" id="ARBA00010613"/>
    </source>
</evidence>
<evidence type="ECO:0000313" key="8">
    <source>
        <dbReference type="Proteomes" id="UP000555103"/>
    </source>
</evidence>
<dbReference type="Proteomes" id="UP000555103">
    <property type="component" value="Unassembled WGS sequence"/>
</dbReference>
<protein>
    <recommendedName>
        <fullName evidence="5">Omega-amidase YafV</fullName>
        <ecNumber evidence="3">3.5.1.3</ecNumber>
    </recommendedName>
</protein>
<dbReference type="Gene3D" id="3.60.110.10">
    <property type="entry name" value="Carbon-nitrogen hydrolase"/>
    <property type="match status" value="1"/>
</dbReference>
<evidence type="ECO:0000313" key="7">
    <source>
        <dbReference type="EMBL" id="MBB4037849.1"/>
    </source>
</evidence>
<gene>
    <name evidence="7" type="ORF">GGR21_003770</name>
</gene>
<reference evidence="7 8" key="1">
    <citation type="submission" date="2020-08" db="EMBL/GenBank/DDBJ databases">
        <title>Genomic Encyclopedia of Type Strains, Phase IV (KMG-IV): sequencing the most valuable type-strain genomes for metagenomic binning, comparative biology and taxonomic classification.</title>
        <authorList>
            <person name="Goeker M."/>
        </authorList>
    </citation>
    <scope>NUCLEOTIDE SEQUENCE [LARGE SCALE GENOMIC DNA]</scope>
    <source>
        <strain evidence="7 8">DSM 104969</strain>
    </source>
</reference>
<evidence type="ECO:0000256" key="2">
    <source>
        <dbReference type="ARBA" id="ARBA00022801"/>
    </source>
</evidence>
<dbReference type="PROSITE" id="PS01227">
    <property type="entry name" value="UPF0012"/>
    <property type="match status" value="1"/>
</dbReference>
<dbReference type="AlphaFoldDB" id="A0A840CT34"/>
<evidence type="ECO:0000256" key="5">
    <source>
        <dbReference type="ARBA" id="ARBA00072139"/>
    </source>
</evidence>
<name>A0A840CT34_9BACT</name>
<sequence length="253" mass="28664">MNILLIQTDIKWQDPTYNKNQARKIIDASPDADLIILPEMFTTGFCMTPNGIAEKAATETLQWMQHVAGEKNAAVAGSVATEENGNYYNRFYFVKPDGSYATYNKKHLFTYAGEHNEYTAGEDRVIVEYQGVKILLQICYDLRFPVFSRNKGDYDMIIYVANWPTQRIEPWNILLRARAIENQCYVAAVNRTGNDPDNNYCGGTALIDYLGKTIVSAENNIEEAVSGSIELKSLTRFRESFPALHDADKFTLI</sequence>
<comment type="catalytic activity">
    <reaction evidence="4">
        <text>a monoamide of a dicarboxylate + H2O = a dicarboxylate + NH4(+)</text>
        <dbReference type="Rhea" id="RHEA:11716"/>
        <dbReference type="ChEBI" id="CHEBI:15377"/>
        <dbReference type="ChEBI" id="CHEBI:28938"/>
        <dbReference type="ChEBI" id="CHEBI:28965"/>
        <dbReference type="ChEBI" id="CHEBI:77450"/>
        <dbReference type="EC" id="3.5.1.3"/>
    </reaction>
</comment>
<dbReference type="CDD" id="cd07575">
    <property type="entry name" value="Xc-1258_like"/>
    <property type="match status" value="1"/>
</dbReference>
<dbReference type="NCBIfam" id="NF007757">
    <property type="entry name" value="PRK10438.1"/>
    <property type="match status" value="1"/>
</dbReference>
<evidence type="ECO:0000256" key="4">
    <source>
        <dbReference type="ARBA" id="ARBA00052904"/>
    </source>
</evidence>
<dbReference type="GO" id="GO:0050152">
    <property type="term" value="F:omega-amidase activity"/>
    <property type="evidence" value="ECO:0007669"/>
    <property type="project" value="UniProtKB-EC"/>
</dbReference>
<dbReference type="SUPFAM" id="SSF56317">
    <property type="entry name" value="Carbon-nitrogen hydrolase"/>
    <property type="match status" value="1"/>
</dbReference>
<dbReference type="FunFam" id="3.60.110.10:FF:000004">
    <property type="entry name" value="Carbon-nitrogen hydrolase"/>
    <property type="match status" value="1"/>
</dbReference>
<dbReference type="PROSITE" id="PS50263">
    <property type="entry name" value="CN_HYDROLASE"/>
    <property type="match status" value="1"/>
</dbReference>
<dbReference type="InterPro" id="IPR001110">
    <property type="entry name" value="UPF0012_CS"/>
</dbReference>
<dbReference type="PANTHER" id="PTHR47799:SF1">
    <property type="entry name" value="OMEGA-AMIDASE YAFV"/>
    <property type="match status" value="1"/>
</dbReference>
<dbReference type="EC" id="3.5.1.3" evidence="3"/>